<evidence type="ECO:0000256" key="1">
    <source>
        <dbReference type="ARBA" id="ARBA00006594"/>
    </source>
</evidence>
<feature type="domain" description="DNA methylase adenine-specific" evidence="9">
    <location>
        <begin position="187"/>
        <end position="491"/>
    </location>
</feature>
<dbReference type="EMBL" id="JBHTCC010000001">
    <property type="protein sequence ID" value="MFC7297464.1"/>
    <property type="molecule type" value="Genomic_DNA"/>
</dbReference>
<comment type="catalytic activity">
    <reaction evidence="7">
        <text>a 2'-deoxyadenosine in DNA + S-adenosyl-L-methionine = an N(6)-methyl-2'-deoxyadenosine in DNA + S-adenosyl-L-homocysteine + H(+)</text>
        <dbReference type="Rhea" id="RHEA:15197"/>
        <dbReference type="Rhea" id="RHEA-COMP:12418"/>
        <dbReference type="Rhea" id="RHEA-COMP:12419"/>
        <dbReference type="ChEBI" id="CHEBI:15378"/>
        <dbReference type="ChEBI" id="CHEBI:57856"/>
        <dbReference type="ChEBI" id="CHEBI:59789"/>
        <dbReference type="ChEBI" id="CHEBI:90615"/>
        <dbReference type="ChEBI" id="CHEBI:90616"/>
        <dbReference type="EC" id="2.1.1.72"/>
    </reaction>
</comment>
<keyword evidence="4" id="KW-0808">Transferase</keyword>
<dbReference type="PROSITE" id="PS00092">
    <property type="entry name" value="N6_MTASE"/>
    <property type="match status" value="1"/>
</dbReference>
<dbReference type="PRINTS" id="PR00507">
    <property type="entry name" value="N12N6MTFRASE"/>
</dbReference>
<evidence type="ECO:0000256" key="4">
    <source>
        <dbReference type="ARBA" id="ARBA00022679"/>
    </source>
</evidence>
<keyword evidence="8" id="KW-0175">Coiled coil</keyword>
<keyword evidence="12" id="KW-1185">Reference proteome</keyword>
<keyword evidence="5" id="KW-0949">S-adenosyl-L-methionine</keyword>
<evidence type="ECO:0000256" key="5">
    <source>
        <dbReference type="ARBA" id="ARBA00022691"/>
    </source>
</evidence>
<evidence type="ECO:0000256" key="2">
    <source>
        <dbReference type="ARBA" id="ARBA00011900"/>
    </source>
</evidence>
<dbReference type="Pfam" id="PF12161">
    <property type="entry name" value="HsdM_N"/>
    <property type="match status" value="1"/>
</dbReference>
<protein>
    <recommendedName>
        <fullName evidence="2">site-specific DNA-methyltransferase (adenine-specific)</fullName>
        <ecNumber evidence="2">2.1.1.72</ecNumber>
    </recommendedName>
</protein>
<evidence type="ECO:0000259" key="9">
    <source>
        <dbReference type="Pfam" id="PF02384"/>
    </source>
</evidence>
<dbReference type="EC" id="2.1.1.72" evidence="2"/>
<evidence type="ECO:0000256" key="6">
    <source>
        <dbReference type="ARBA" id="ARBA00022747"/>
    </source>
</evidence>
<dbReference type="InterPro" id="IPR003356">
    <property type="entry name" value="DNA_methylase_A-5"/>
</dbReference>
<evidence type="ECO:0000313" key="11">
    <source>
        <dbReference type="EMBL" id="MFC7297464.1"/>
    </source>
</evidence>
<feature type="domain" description="N6 adenine-specific DNA methyltransferase N-terminal" evidence="10">
    <location>
        <begin position="48"/>
        <end position="175"/>
    </location>
</feature>
<dbReference type="Gene3D" id="3.40.50.150">
    <property type="entry name" value="Vaccinia Virus protein VP39"/>
    <property type="match status" value="1"/>
</dbReference>
<evidence type="ECO:0000313" key="12">
    <source>
        <dbReference type="Proteomes" id="UP001596379"/>
    </source>
</evidence>
<proteinExistence type="inferred from homology"/>
<evidence type="ECO:0000256" key="7">
    <source>
        <dbReference type="ARBA" id="ARBA00047942"/>
    </source>
</evidence>
<organism evidence="11 12">
    <name type="scientific">Herminiimonas aquatilis</name>
    <dbReference type="NCBI Taxonomy" id="345342"/>
    <lineage>
        <taxon>Bacteria</taxon>
        <taxon>Pseudomonadati</taxon>
        <taxon>Pseudomonadota</taxon>
        <taxon>Betaproteobacteria</taxon>
        <taxon>Burkholderiales</taxon>
        <taxon>Oxalobacteraceae</taxon>
        <taxon>Herminiimonas</taxon>
    </lineage>
</organism>
<dbReference type="GO" id="GO:0008168">
    <property type="term" value="F:methyltransferase activity"/>
    <property type="evidence" value="ECO:0007669"/>
    <property type="project" value="UniProtKB-KW"/>
</dbReference>
<dbReference type="PANTHER" id="PTHR42933">
    <property type="entry name" value="SLR6095 PROTEIN"/>
    <property type="match status" value="1"/>
</dbReference>
<evidence type="ECO:0000256" key="3">
    <source>
        <dbReference type="ARBA" id="ARBA00022603"/>
    </source>
</evidence>
<gene>
    <name evidence="11" type="ORF">ACFQO0_03325</name>
</gene>
<feature type="coiled-coil region" evidence="8">
    <location>
        <begin position="15"/>
        <end position="49"/>
    </location>
</feature>
<keyword evidence="6" id="KW-0680">Restriction system</keyword>
<evidence type="ECO:0000256" key="8">
    <source>
        <dbReference type="SAM" id="Coils"/>
    </source>
</evidence>
<dbReference type="InterPro" id="IPR002052">
    <property type="entry name" value="DNA_methylase_N6_adenine_CS"/>
</dbReference>
<name>A0ABW2J1V7_9BURK</name>
<reference evidence="12" key="1">
    <citation type="journal article" date="2019" name="Int. J. Syst. Evol. Microbiol.">
        <title>The Global Catalogue of Microorganisms (GCM) 10K type strain sequencing project: providing services to taxonomists for standard genome sequencing and annotation.</title>
        <authorList>
            <consortium name="The Broad Institute Genomics Platform"/>
            <consortium name="The Broad Institute Genome Sequencing Center for Infectious Disease"/>
            <person name="Wu L."/>
            <person name="Ma J."/>
        </authorList>
    </citation>
    <scope>NUCLEOTIDE SEQUENCE [LARGE SCALE GENOMIC DNA]</scope>
    <source>
        <strain evidence="12">CCUG 36956</strain>
    </source>
</reference>
<sequence length="543" mass="61092">MSWDSPFKDNKIFTEELANAARARLKEKFAQMEQEKARSTKRISQQELESYLWGAAVLLRGLIDAGDYKQFIFPLLFYKRVSDVWEEEYQAALANSGGDLSYAQFAENHRFQIPEGAHWNDVRQAPKNVGAAIQKAMRAIESANPDLLDGIFGDAPWTNRERLPDETLKNLIEHFSTQTLSVANVPEDELGNAYEYLIKKFADDSGHTAAEFYTNRTVVHLMTQLLAPQAGESIYDPTCGTGGMLISALDEVKRSGGEYRTLKLYGQERNLITSSIARMNLFLHGVEDFEIIRGDTLAEPKHIEGDRLRQFDVILANPPYSIKQWNREAWSSDKWGRNSLGTPPQGRADYAFQQHILTSLTAKGRCAVLWPHGVLFRNEEQAMRAKMVEQDWVEAVIGLGPNLFYNSPMESCIVICNRKKTAARKGKVIFIDAVNEVTRERAQSFLKPEHQQRILTAYKTFADVPGFAKVATLAEIGANAGNLSIPMYVKRIAAAIATDSNGDAVSLRSAWGQWQTDGRAFWQQMDALVETLDGLITEDIERV</sequence>
<comment type="caution">
    <text evidence="11">The sequence shown here is derived from an EMBL/GenBank/DDBJ whole genome shotgun (WGS) entry which is preliminary data.</text>
</comment>
<dbReference type="InterPro" id="IPR038333">
    <property type="entry name" value="T1MK-like_N_sf"/>
</dbReference>
<comment type="similarity">
    <text evidence="1">Belongs to the N(4)/N(6)-methyltransferase family.</text>
</comment>
<dbReference type="RefSeq" id="WP_382232606.1">
    <property type="nucleotide sequence ID" value="NZ_JBHTCC010000001.1"/>
</dbReference>
<evidence type="ECO:0000259" key="10">
    <source>
        <dbReference type="Pfam" id="PF12161"/>
    </source>
</evidence>
<dbReference type="PANTHER" id="PTHR42933:SF3">
    <property type="entry name" value="TYPE I RESTRICTION ENZYME MJAVIII METHYLASE SUBUNIT"/>
    <property type="match status" value="1"/>
</dbReference>
<dbReference type="SUPFAM" id="SSF53335">
    <property type="entry name" value="S-adenosyl-L-methionine-dependent methyltransferases"/>
    <property type="match status" value="1"/>
</dbReference>
<dbReference type="InterPro" id="IPR051537">
    <property type="entry name" value="DNA_Adenine_Mtase"/>
</dbReference>
<dbReference type="InterPro" id="IPR029063">
    <property type="entry name" value="SAM-dependent_MTases_sf"/>
</dbReference>
<dbReference type="Proteomes" id="UP001596379">
    <property type="component" value="Unassembled WGS sequence"/>
</dbReference>
<dbReference type="InterPro" id="IPR022749">
    <property type="entry name" value="D12N6_MeTrfase_N"/>
</dbReference>
<accession>A0ABW2J1V7</accession>
<dbReference type="Pfam" id="PF02384">
    <property type="entry name" value="N6_Mtase"/>
    <property type="match status" value="1"/>
</dbReference>
<keyword evidence="3 11" id="KW-0489">Methyltransferase</keyword>
<dbReference type="GO" id="GO:0032259">
    <property type="term" value="P:methylation"/>
    <property type="evidence" value="ECO:0007669"/>
    <property type="project" value="UniProtKB-KW"/>
</dbReference>
<dbReference type="Gene3D" id="1.20.1260.30">
    <property type="match status" value="1"/>
</dbReference>